<sequence length="45" mass="4886">MPRLRPPSSARRTWCPARSRQLAMPGAAARPVQQPALQFQAAEAG</sequence>
<name>A0A1I8F548_9PLAT</name>
<dbReference type="WBParaSite" id="maker-unitig_20902-snap-gene-0.3-mRNA-1">
    <property type="protein sequence ID" value="maker-unitig_20902-snap-gene-0.3-mRNA-1"/>
    <property type="gene ID" value="maker-unitig_20902-snap-gene-0.3"/>
</dbReference>
<evidence type="ECO:0000256" key="1">
    <source>
        <dbReference type="SAM" id="MobiDB-lite"/>
    </source>
</evidence>
<proteinExistence type="predicted"/>
<organism evidence="2 3">
    <name type="scientific">Macrostomum lignano</name>
    <dbReference type="NCBI Taxonomy" id="282301"/>
    <lineage>
        <taxon>Eukaryota</taxon>
        <taxon>Metazoa</taxon>
        <taxon>Spiralia</taxon>
        <taxon>Lophotrochozoa</taxon>
        <taxon>Platyhelminthes</taxon>
        <taxon>Rhabditophora</taxon>
        <taxon>Macrostomorpha</taxon>
        <taxon>Macrostomida</taxon>
        <taxon>Macrostomidae</taxon>
        <taxon>Macrostomum</taxon>
    </lineage>
</organism>
<feature type="region of interest" description="Disordered" evidence="1">
    <location>
        <begin position="25"/>
        <end position="45"/>
    </location>
</feature>
<evidence type="ECO:0000313" key="3">
    <source>
        <dbReference type="WBParaSite" id="maker-unitig_20902-snap-gene-0.3-mRNA-1"/>
    </source>
</evidence>
<reference evidence="3" key="1">
    <citation type="submission" date="2016-11" db="UniProtKB">
        <authorList>
            <consortium name="WormBaseParasite"/>
        </authorList>
    </citation>
    <scope>IDENTIFICATION</scope>
</reference>
<evidence type="ECO:0000313" key="2">
    <source>
        <dbReference type="Proteomes" id="UP000095280"/>
    </source>
</evidence>
<keyword evidence="2" id="KW-1185">Reference proteome</keyword>
<accession>A0A1I8F548</accession>
<dbReference type="Proteomes" id="UP000095280">
    <property type="component" value="Unplaced"/>
</dbReference>
<dbReference type="AlphaFoldDB" id="A0A1I8F548"/>
<protein>
    <submittedName>
        <fullName evidence="3">Uncharacterized protein</fullName>
    </submittedName>
</protein>